<evidence type="ECO:0000256" key="2">
    <source>
        <dbReference type="ARBA" id="ARBA00023002"/>
    </source>
</evidence>
<dbReference type="SUPFAM" id="SSF52218">
    <property type="entry name" value="Flavoproteins"/>
    <property type="match status" value="1"/>
</dbReference>
<dbReference type="Proteomes" id="UP000216913">
    <property type="component" value="Unassembled WGS sequence"/>
</dbReference>
<dbReference type="GO" id="GO:0003955">
    <property type="term" value="F:NAD(P)H dehydrogenase (quinone) activity"/>
    <property type="evidence" value="ECO:0007669"/>
    <property type="project" value="TreeGrafter"/>
</dbReference>
<dbReference type="AlphaFoldDB" id="A0A261T8D2"/>
<evidence type="ECO:0000313" key="5">
    <source>
        <dbReference type="Proteomes" id="UP000216913"/>
    </source>
</evidence>
<feature type="domain" description="Flavodoxin-like fold" evidence="3">
    <location>
        <begin position="1"/>
        <end position="184"/>
    </location>
</feature>
<evidence type="ECO:0000313" key="4">
    <source>
        <dbReference type="EMBL" id="OZI45874.1"/>
    </source>
</evidence>
<comment type="caution">
    <text evidence="4">The sequence shown here is derived from an EMBL/GenBank/DDBJ whole genome shotgun (WGS) entry which is preliminary data.</text>
</comment>
<evidence type="ECO:0000259" key="3">
    <source>
        <dbReference type="Pfam" id="PF02525"/>
    </source>
</evidence>
<dbReference type="Gene3D" id="3.40.50.360">
    <property type="match status" value="1"/>
</dbReference>
<dbReference type="InterPro" id="IPR003680">
    <property type="entry name" value="Flavodoxin_fold"/>
</dbReference>
<proteinExistence type="inferred from homology"/>
<sequence length="197" mass="21475">MRTLIVIAHADPDSLTHAVARAIGERLRGEGVETEFADLAAEGFDPRFGPADLAVHRRQVAPPPDVLAEQARVDRADQLVLVFPIYWWSMPALLKGWIDRVFSQGWAFEDKDGKLIKKLGRLRVQLVALGGADTGLLERHGYDTAIQTQLAHGIFDYCGAKNARTALLMESDTGRAEEALARADALAQELAAPPQAA</sequence>
<comment type="similarity">
    <text evidence="1">Belongs to the NAD(P)H dehydrogenase (quinone) family.</text>
</comment>
<evidence type="ECO:0000256" key="1">
    <source>
        <dbReference type="ARBA" id="ARBA00006252"/>
    </source>
</evidence>
<dbReference type="OrthoDB" id="9798454at2"/>
<keyword evidence="5" id="KW-1185">Reference proteome</keyword>
<dbReference type="PANTHER" id="PTHR10204">
    <property type="entry name" value="NAD P H OXIDOREDUCTASE-RELATED"/>
    <property type="match status" value="1"/>
</dbReference>
<organism evidence="4 5">
    <name type="scientific">Bordetella genomosp. 5</name>
    <dbReference type="NCBI Taxonomy" id="1395608"/>
    <lineage>
        <taxon>Bacteria</taxon>
        <taxon>Pseudomonadati</taxon>
        <taxon>Pseudomonadota</taxon>
        <taxon>Betaproteobacteria</taxon>
        <taxon>Burkholderiales</taxon>
        <taxon>Alcaligenaceae</taxon>
        <taxon>Bordetella</taxon>
    </lineage>
</organism>
<keyword evidence="2" id="KW-0560">Oxidoreductase</keyword>
<name>A0A261T8D2_9BORD</name>
<dbReference type="PANTHER" id="PTHR10204:SF34">
    <property type="entry name" value="NAD(P)H DEHYDROGENASE [QUINONE] 1 ISOFORM 1"/>
    <property type="match status" value="1"/>
</dbReference>
<dbReference type="Pfam" id="PF02525">
    <property type="entry name" value="Flavodoxin_2"/>
    <property type="match status" value="1"/>
</dbReference>
<dbReference type="RefSeq" id="WP_094803813.1">
    <property type="nucleotide sequence ID" value="NZ_NEVN01000002.1"/>
</dbReference>
<dbReference type="GO" id="GO:0005829">
    <property type="term" value="C:cytosol"/>
    <property type="evidence" value="ECO:0007669"/>
    <property type="project" value="TreeGrafter"/>
</dbReference>
<gene>
    <name evidence="4" type="ORF">CAL25_21890</name>
</gene>
<protein>
    <submittedName>
        <fullName evidence="4">NAD(P)H dehydrogenase</fullName>
    </submittedName>
</protein>
<dbReference type="EMBL" id="NEVP01000012">
    <property type="protein sequence ID" value="OZI45874.1"/>
    <property type="molecule type" value="Genomic_DNA"/>
</dbReference>
<dbReference type="InterPro" id="IPR029039">
    <property type="entry name" value="Flavoprotein-like_sf"/>
</dbReference>
<accession>A0A261T8D2</accession>
<reference evidence="4 5" key="1">
    <citation type="submission" date="2017-05" db="EMBL/GenBank/DDBJ databases">
        <title>Complete and WGS of Bordetella genogroups.</title>
        <authorList>
            <person name="Spilker T."/>
            <person name="LiPuma J."/>
        </authorList>
    </citation>
    <scope>NUCLEOTIDE SEQUENCE [LARGE SCALE GENOMIC DNA]</scope>
    <source>
        <strain evidence="4 5">AU10456</strain>
    </source>
</reference>
<dbReference type="InterPro" id="IPR051545">
    <property type="entry name" value="NAD(P)H_dehydrogenase_qn"/>
</dbReference>